<gene>
    <name evidence="2" type="ORF">M9978_12945</name>
</gene>
<organism evidence="2 3">
    <name type="scientific">Sphingomonas tagetis</name>
    <dbReference type="NCBI Taxonomy" id="2949092"/>
    <lineage>
        <taxon>Bacteria</taxon>
        <taxon>Pseudomonadati</taxon>
        <taxon>Pseudomonadota</taxon>
        <taxon>Alphaproteobacteria</taxon>
        <taxon>Sphingomonadales</taxon>
        <taxon>Sphingomonadaceae</taxon>
        <taxon>Sphingomonas</taxon>
    </lineage>
</organism>
<protein>
    <submittedName>
        <fullName evidence="2">Uncharacterized protein</fullName>
    </submittedName>
</protein>
<accession>A0A9X2KLZ1</accession>
<dbReference type="Proteomes" id="UP001139451">
    <property type="component" value="Unassembled WGS sequence"/>
</dbReference>
<proteinExistence type="predicted"/>
<name>A0A9X2KLZ1_9SPHN</name>
<evidence type="ECO:0000256" key="1">
    <source>
        <dbReference type="SAM" id="Phobius"/>
    </source>
</evidence>
<keyword evidence="1" id="KW-1133">Transmembrane helix</keyword>
<keyword evidence="3" id="KW-1185">Reference proteome</keyword>
<dbReference type="RefSeq" id="WP_254293845.1">
    <property type="nucleotide sequence ID" value="NZ_JAMLDX010000009.1"/>
</dbReference>
<feature type="transmembrane region" description="Helical" evidence="1">
    <location>
        <begin position="12"/>
        <end position="31"/>
    </location>
</feature>
<dbReference type="AlphaFoldDB" id="A0A9X2KLZ1"/>
<keyword evidence="1" id="KW-0812">Transmembrane</keyword>
<reference evidence="2" key="1">
    <citation type="submission" date="2022-05" db="EMBL/GenBank/DDBJ databases">
        <title>Sphingomonas sp. strain MG17 Genome sequencing and assembly.</title>
        <authorList>
            <person name="Kim I."/>
        </authorList>
    </citation>
    <scope>NUCLEOTIDE SEQUENCE</scope>
    <source>
        <strain evidence="2">MG17</strain>
    </source>
</reference>
<comment type="caution">
    <text evidence="2">The sequence shown here is derived from an EMBL/GenBank/DDBJ whole genome shotgun (WGS) entry which is preliminary data.</text>
</comment>
<evidence type="ECO:0000313" key="3">
    <source>
        <dbReference type="Proteomes" id="UP001139451"/>
    </source>
</evidence>
<keyword evidence="1" id="KW-0472">Membrane</keyword>
<evidence type="ECO:0000313" key="2">
    <source>
        <dbReference type="EMBL" id="MCP3731335.1"/>
    </source>
</evidence>
<feature type="transmembrane region" description="Helical" evidence="1">
    <location>
        <begin position="43"/>
        <end position="63"/>
    </location>
</feature>
<dbReference type="EMBL" id="JAMLDX010000009">
    <property type="protein sequence ID" value="MCP3731335.1"/>
    <property type="molecule type" value="Genomic_DNA"/>
</dbReference>
<sequence length="75" mass="8311">MNGLASPEPSPAALRLVIGSYVLLFLELYLIMLHLDRALDLRWVIWPVTFVSAACFMIALVGLPSPQDQGGRDDR</sequence>